<evidence type="ECO:0000313" key="15">
    <source>
        <dbReference type="Proteomes" id="UP000199373"/>
    </source>
</evidence>
<evidence type="ECO:0000256" key="2">
    <source>
        <dbReference type="ARBA" id="ARBA00001947"/>
    </source>
</evidence>
<dbReference type="SUPFAM" id="SSF55486">
    <property type="entry name" value="Metalloproteases ('zincins'), catalytic domain"/>
    <property type="match status" value="1"/>
</dbReference>
<feature type="domain" description="Aminopeptidase N-like N-terminal" evidence="13">
    <location>
        <begin position="52"/>
        <end position="181"/>
    </location>
</feature>
<keyword evidence="7" id="KW-0479">Metal-binding</keyword>
<keyword evidence="9" id="KW-0862">Zinc</keyword>
<dbReference type="AlphaFoldDB" id="A0A1I0QF48"/>
<dbReference type="GO" id="GO:0042277">
    <property type="term" value="F:peptide binding"/>
    <property type="evidence" value="ECO:0007669"/>
    <property type="project" value="TreeGrafter"/>
</dbReference>
<keyword evidence="10" id="KW-0482">Metalloprotease</keyword>
<feature type="signal peptide" evidence="11">
    <location>
        <begin position="1"/>
        <end position="29"/>
    </location>
</feature>
<dbReference type="Proteomes" id="UP000199373">
    <property type="component" value="Unassembled WGS sequence"/>
</dbReference>
<dbReference type="GO" id="GO:0016020">
    <property type="term" value="C:membrane"/>
    <property type="evidence" value="ECO:0007669"/>
    <property type="project" value="TreeGrafter"/>
</dbReference>
<evidence type="ECO:0000256" key="4">
    <source>
        <dbReference type="ARBA" id="ARBA00012564"/>
    </source>
</evidence>
<evidence type="ECO:0000259" key="13">
    <source>
        <dbReference type="Pfam" id="PF17900"/>
    </source>
</evidence>
<keyword evidence="15" id="KW-1185">Reference proteome</keyword>
<reference evidence="14 15" key="1">
    <citation type="submission" date="2016-10" db="EMBL/GenBank/DDBJ databases">
        <authorList>
            <person name="de Groot N.N."/>
        </authorList>
    </citation>
    <scope>NUCLEOTIDE SEQUENCE [LARGE SCALE GENOMIC DNA]</scope>
    <source>
        <strain evidence="14 15">TC2-24</strain>
    </source>
</reference>
<evidence type="ECO:0000313" key="14">
    <source>
        <dbReference type="EMBL" id="SEW25639.1"/>
    </source>
</evidence>
<feature type="domain" description="Peptidase M1 membrane alanine aminopeptidase" evidence="12">
    <location>
        <begin position="236"/>
        <end position="451"/>
    </location>
</feature>
<evidence type="ECO:0000256" key="5">
    <source>
        <dbReference type="ARBA" id="ARBA00015611"/>
    </source>
</evidence>
<dbReference type="PANTHER" id="PTHR11533:SF299">
    <property type="entry name" value="AMINOPEPTIDASE"/>
    <property type="match status" value="1"/>
</dbReference>
<dbReference type="InterPro" id="IPR027268">
    <property type="entry name" value="Peptidase_M4/M1_CTD_sf"/>
</dbReference>
<comment type="similarity">
    <text evidence="3">Belongs to the peptidase M1 family.</text>
</comment>
<dbReference type="GO" id="GO:0043171">
    <property type="term" value="P:peptide catabolic process"/>
    <property type="evidence" value="ECO:0007669"/>
    <property type="project" value="TreeGrafter"/>
</dbReference>
<dbReference type="Gene3D" id="1.10.390.10">
    <property type="entry name" value="Neutral Protease Domain 2"/>
    <property type="match status" value="1"/>
</dbReference>
<dbReference type="GO" id="GO:0070006">
    <property type="term" value="F:metalloaminopeptidase activity"/>
    <property type="evidence" value="ECO:0007669"/>
    <property type="project" value="TreeGrafter"/>
</dbReference>
<dbReference type="Gene3D" id="2.60.40.1730">
    <property type="entry name" value="tricorn interacting facor f3 domain"/>
    <property type="match status" value="1"/>
</dbReference>
<dbReference type="GO" id="GO:0005615">
    <property type="term" value="C:extracellular space"/>
    <property type="evidence" value="ECO:0007669"/>
    <property type="project" value="TreeGrafter"/>
</dbReference>
<dbReference type="EMBL" id="FOIQ01000006">
    <property type="protein sequence ID" value="SEW25639.1"/>
    <property type="molecule type" value="Genomic_DNA"/>
</dbReference>
<evidence type="ECO:0000256" key="11">
    <source>
        <dbReference type="SAM" id="SignalP"/>
    </source>
</evidence>
<dbReference type="GO" id="GO:0008270">
    <property type="term" value="F:zinc ion binding"/>
    <property type="evidence" value="ECO:0007669"/>
    <property type="project" value="InterPro"/>
</dbReference>
<feature type="chain" id="PRO_5011761232" description="Aminopeptidase N" evidence="11">
    <location>
        <begin position="30"/>
        <end position="846"/>
    </location>
</feature>
<evidence type="ECO:0000256" key="10">
    <source>
        <dbReference type="ARBA" id="ARBA00023049"/>
    </source>
</evidence>
<dbReference type="Pfam" id="PF01433">
    <property type="entry name" value="Peptidase_M1"/>
    <property type="match status" value="1"/>
</dbReference>
<sequence length="846" mass="97878">MQTKTKITMKNIKVLLFAILSMLVLSSNAQLLAIGVSQELAQHRKANISNVIYDLTFNIPASPHDDVTGKVIITFDLRYSEDVILDFQGELNGKSYVYNKLKRRVLAVTQQNEHIILPMKQMKAGTNKVEFSFTCLDKALNRNEDYMYTLFVPDMARTAFPCFDQPDLRAVFATTLKTPEGWKTMTSDNSCQLPTYLYSFVAGRFEEKKVTRDGRVMRALYREKDPEKVAQLDKVFDEAAQSLKWMEGYTGIACPFKEYGLALLPNYQFGGMEHPGAIQLSDRRIFLEKYATLEEELNRLELIAHETAHLWFGALVSLKWFDDVWAKEVLASFMASKITRRSFSRVDHDLNFLRTYHANAIAIDRTEGTHPIAQKLKNLNHASLLYDNIIYDKAPVMMRMLELMMESSKLQNGLQRYLVENSFGNASWEDLVNILDETAPEAGVRQFCDVWVKQKGMPFIHTSYHDGKIVISQTDPYGRGIVWPQKFQIKLIYDRGESRTLSVDMQQPTMSFNVKGKPDFILPNINGRGYGCFTLDDEYVKLLPTRLLTTRNNLNRYCLLQVIHDNYLMGKITPSYFGEIYRMMMKEKDPLIMSTAVDHMFKIASDMTPEQRKTLELCMLDLLGENKSKECRQYIIRKLGANATSPEVLDRIEDIWRNHDDPLFSEHDFMEMAYRLAITRPGQWESILQTERAFLKTDDQRKEFDYVSRACNPSEPDRTRLFNMLLKPEGRVQEPWAIHALRLLNSDVFEPKSNIYIEPSLKSLEFIQQTSDIFFPDNWVKAMLAGHKSKETSQIIKNYFQSNPNYPENLKNKVLEAAWTLMKQVPYVEKPNPKVVKAKTTTSKRK</sequence>
<comment type="cofactor">
    <cofactor evidence="2">
        <name>Zn(2+)</name>
        <dbReference type="ChEBI" id="CHEBI:29105"/>
    </cofactor>
</comment>
<evidence type="ECO:0000256" key="3">
    <source>
        <dbReference type="ARBA" id="ARBA00010136"/>
    </source>
</evidence>
<dbReference type="Pfam" id="PF17900">
    <property type="entry name" value="Peptidase_M1_N"/>
    <property type="match status" value="1"/>
</dbReference>
<evidence type="ECO:0000256" key="6">
    <source>
        <dbReference type="ARBA" id="ARBA00022670"/>
    </source>
</evidence>
<evidence type="ECO:0000259" key="12">
    <source>
        <dbReference type="Pfam" id="PF01433"/>
    </source>
</evidence>
<dbReference type="PRINTS" id="PR00756">
    <property type="entry name" value="ALADIPTASE"/>
</dbReference>
<proteinExistence type="inferred from homology"/>
<protein>
    <recommendedName>
        <fullName evidence="5">Aminopeptidase N</fullName>
        <ecNumber evidence="4">3.4.11.2</ecNumber>
    </recommendedName>
</protein>
<keyword evidence="6" id="KW-0645">Protease</keyword>
<dbReference type="InterPro" id="IPR001930">
    <property type="entry name" value="Peptidase_M1"/>
</dbReference>
<gene>
    <name evidence="14" type="ORF">SAMN04487850_2415</name>
</gene>
<dbReference type="EC" id="3.4.11.2" evidence="4"/>
<dbReference type="PANTHER" id="PTHR11533">
    <property type="entry name" value="PROTEASE M1 ZINC METALLOPROTEASE"/>
    <property type="match status" value="1"/>
</dbReference>
<dbReference type="GO" id="GO:0006508">
    <property type="term" value="P:proteolysis"/>
    <property type="evidence" value="ECO:0007669"/>
    <property type="project" value="UniProtKB-KW"/>
</dbReference>
<comment type="catalytic activity">
    <reaction evidence="1">
        <text>Release of an N-terminal amino acid, Xaa-|-Yaa- from a peptide, amide or arylamide. Xaa is preferably Ala, but may be most amino acids including Pro (slow action). When a terminal hydrophobic residue is followed by a prolyl residue, the two may be released as an intact Xaa-Pro dipeptide.</text>
        <dbReference type="EC" id="3.4.11.2"/>
    </reaction>
</comment>
<dbReference type="InterPro" id="IPR014782">
    <property type="entry name" value="Peptidase_M1_dom"/>
</dbReference>
<evidence type="ECO:0000256" key="1">
    <source>
        <dbReference type="ARBA" id="ARBA00000098"/>
    </source>
</evidence>
<name>A0A1I0QF48_9BACT</name>
<keyword evidence="8" id="KW-0378">Hydrolase</keyword>
<dbReference type="InterPro" id="IPR050344">
    <property type="entry name" value="Peptidase_M1_aminopeptidases"/>
</dbReference>
<dbReference type="GO" id="GO:0005737">
    <property type="term" value="C:cytoplasm"/>
    <property type="evidence" value="ECO:0007669"/>
    <property type="project" value="TreeGrafter"/>
</dbReference>
<evidence type="ECO:0000256" key="7">
    <source>
        <dbReference type="ARBA" id="ARBA00022723"/>
    </source>
</evidence>
<organism evidence="14 15">
    <name type="scientific">Prevotella aff. ruminicola Tc2-24</name>
    <dbReference type="NCBI Taxonomy" id="81582"/>
    <lineage>
        <taxon>Bacteria</taxon>
        <taxon>Pseudomonadati</taxon>
        <taxon>Bacteroidota</taxon>
        <taxon>Bacteroidia</taxon>
        <taxon>Bacteroidales</taxon>
        <taxon>Prevotellaceae</taxon>
        <taxon>Prevotella</taxon>
    </lineage>
</organism>
<dbReference type="GO" id="GO:0016285">
    <property type="term" value="F:alanyl aminopeptidase activity"/>
    <property type="evidence" value="ECO:0007669"/>
    <property type="project" value="UniProtKB-EC"/>
</dbReference>
<evidence type="ECO:0000256" key="9">
    <source>
        <dbReference type="ARBA" id="ARBA00022833"/>
    </source>
</evidence>
<dbReference type="SUPFAM" id="SSF63737">
    <property type="entry name" value="Leukotriene A4 hydrolase N-terminal domain"/>
    <property type="match status" value="1"/>
</dbReference>
<evidence type="ECO:0000256" key="8">
    <source>
        <dbReference type="ARBA" id="ARBA00022801"/>
    </source>
</evidence>
<keyword evidence="11" id="KW-0732">Signal</keyword>
<dbReference type="InterPro" id="IPR042097">
    <property type="entry name" value="Aminopeptidase_N-like_N_sf"/>
</dbReference>
<accession>A0A1I0QF48</accession>
<keyword evidence="14" id="KW-0031">Aminopeptidase</keyword>
<dbReference type="InterPro" id="IPR045357">
    <property type="entry name" value="Aminopeptidase_N-like_N"/>
</dbReference>